<name>A0A1L3MKI9_9MICO</name>
<dbReference type="KEGG" id="jte:ASJ30_15855"/>
<organism evidence="1 2">
    <name type="scientific">Janibacter indicus</name>
    <dbReference type="NCBI Taxonomy" id="857417"/>
    <lineage>
        <taxon>Bacteria</taxon>
        <taxon>Bacillati</taxon>
        <taxon>Actinomycetota</taxon>
        <taxon>Actinomycetes</taxon>
        <taxon>Micrococcales</taxon>
        <taxon>Intrasporangiaceae</taxon>
        <taxon>Janibacter</taxon>
    </lineage>
</organism>
<accession>A0A1L3MKI9</accession>
<reference evidence="1 2" key="1">
    <citation type="submission" date="2015-11" db="EMBL/GenBank/DDBJ databases">
        <authorList>
            <person name="Zhang Y."/>
            <person name="Guo Z."/>
        </authorList>
    </citation>
    <scope>NUCLEOTIDE SEQUENCE [LARGE SCALE GENOMIC DNA]</scope>
    <source>
        <strain evidence="1 2">YFY001</strain>
    </source>
</reference>
<dbReference type="EMBL" id="CP013290">
    <property type="protein sequence ID" value="APH02830.1"/>
    <property type="molecule type" value="Genomic_DNA"/>
</dbReference>
<dbReference type="Proteomes" id="UP000182938">
    <property type="component" value="Chromosome"/>
</dbReference>
<evidence type="ECO:0008006" key="3">
    <source>
        <dbReference type="Google" id="ProtNLM"/>
    </source>
</evidence>
<protein>
    <recommendedName>
        <fullName evidence="3">Polymerase beta nucleotidyltransferase domain-containing protein</fullName>
    </recommendedName>
</protein>
<gene>
    <name evidence="1" type="ORF">ASJ30_15855</name>
</gene>
<evidence type="ECO:0000313" key="2">
    <source>
        <dbReference type="Proteomes" id="UP000182938"/>
    </source>
</evidence>
<evidence type="ECO:0000313" key="1">
    <source>
        <dbReference type="EMBL" id="APH02830.1"/>
    </source>
</evidence>
<sequence>MSDLAGVVERLRVDAADGSLADLCVRLGVDLLVLFGSAVDDPSAAGDIDLAYGRLRGGPNASHLDVVNALGERYGDHVDVMSLDDAGSVARYEALHGVDVLVELTPGRYANAQMAAFGEYCDTQRFRDRALETLTR</sequence>
<dbReference type="InterPro" id="IPR043519">
    <property type="entry name" value="NT_sf"/>
</dbReference>
<dbReference type="Gene3D" id="3.30.460.10">
    <property type="entry name" value="Beta Polymerase, domain 2"/>
    <property type="match status" value="1"/>
</dbReference>
<dbReference type="RefSeq" id="WP_072625957.1">
    <property type="nucleotide sequence ID" value="NZ_CP013290.1"/>
</dbReference>
<proteinExistence type="predicted"/>
<keyword evidence="2" id="KW-1185">Reference proteome</keyword>
<dbReference type="AlphaFoldDB" id="A0A1L3MKI9"/>